<dbReference type="PROSITE" id="PS50222">
    <property type="entry name" value="EF_HAND_2"/>
    <property type="match status" value="2"/>
</dbReference>
<feature type="domain" description="EF-hand" evidence="4">
    <location>
        <begin position="666"/>
        <end position="693"/>
    </location>
</feature>
<sequence>MAGSPSTPSSSDEGLSATAANVLMGLVAFVAVLSLLFEWAQHMIMKIMSRKHDPELFIKLAEGFFRELTILGFVGVVLHIIERSNILESLANTLELGHYELLHHFHLVHLIVFLVMVTYVLIVSLLTWRLSAVVVEWNAAEYANTARVCIAVDRAKEMHNKAKKTLIELYHYKLLRFSFLFPYAGGIDPKKRGADPRTFPFHKYLRNCLVEDTIRIVNPSKAVTIGLLGLAMAARPLYTLGGTYLMLAVVVMVLLLDLGLLLLTRHVRRIFVALLPAKLPLSFVEQFEDTNGGISKREVDSARSGALARTYTMQLEDKAEDRLRKLHDTIGAVWTVNRAVKRFRKNASRISVAPVESQEEAVAEDQESDIRSAVPNSAVGSFRLEGGGGDCSGSDDESARGSVAVDLAGAIVSNGKGDPNAMENCSGSLEGSGTKGIGKSRSVRMDVPEAAGEESTKSLVSSGEESQQSELLPPPFLLRGHFGMITGAATGTGWIPLLTSRLYLLITGTDAPNQQESMFWFWANGPTFIFGVLQLILLLDAVLLSLVIRILVLGINGELFPDDDAETDHSAELALVDVFAGIVVILIFHQIWRMVPGFLYYFTPATATELMKRANIIEQTVEKEVRVKRFDAVAERWSAVDRMANRMRRSTRMSRRLHVPGVTELVFKLYDIDHNGRLQRDELRRAIVAQGINRGDAEVVLNDWVDIFDVDGDGCLNLREFKNLVAVLEYLESSFDAPACRKWLARVFKVSDNKEKITPKIFQKGILERLGTPLRESEVAEFFRAVLRAEPSRADGNGQETEVSLSALSWWIERYSVDLASDNLLVGNSSSRGELDTTGRWRRMMYAKYRSVCTRLLG</sequence>
<dbReference type="PROSITE" id="PS00018">
    <property type="entry name" value="EF_HAND_1"/>
    <property type="match status" value="2"/>
</dbReference>
<feature type="transmembrane region" description="Helical" evidence="3">
    <location>
        <begin position="60"/>
        <end position="81"/>
    </location>
</feature>
<dbReference type="Proteomes" id="UP000541610">
    <property type="component" value="Unassembled WGS sequence"/>
</dbReference>
<dbReference type="EMBL" id="JABANP010000159">
    <property type="protein sequence ID" value="KAF4688193.1"/>
    <property type="molecule type" value="Genomic_DNA"/>
</dbReference>
<keyword evidence="1" id="KW-0106">Calcium</keyword>
<dbReference type="Pfam" id="PF13499">
    <property type="entry name" value="EF-hand_7"/>
    <property type="match status" value="1"/>
</dbReference>
<evidence type="ECO:0000256" key="1">
    <source>
        <dbReference type="ARBA" id="ARBA00022837"/>
    </source>
</evidence>
<keyword evidence="3" id="KW-0472">Membrane</keyword>
<feature type="transmembrane region" description="Helical" evidence="3">
    <location>
        <begin position="244"/>
        <end position="263"/>
    </location>
</feature>
<feature type="transmembrane region" description="Helical" evidence="3">
    <location>
        <begin position="573"/>
        <end position="592"/>
    </location>
</feature>
<dbReference type="GO" id="GO:0005509">
    <property type="term" value="F:calcium ion binding"/>
    <property type="evidence" value="ECO:0007669"/>
    <property type="project" value="InterPro"/>
</dbReference>
<dbReference type="InterPro" id="IPR011992">
    <property type="entry name" value="EF-hand-dom_pair"/>
</dbReference>
<reference evidence="5 6" key="1">
    <citation type="submission" date="2020-04" db="EMBL/GenBank/DDBJ databases">
        <title>Perkinsus olseni comparative genomics.</title>
        <authorList>
            <person name="Bogema D.R."/>
        </authorList>
    </citation>
    <scope>NUCLEOTIDE SEQUENCE [LARGE SCALE GENOMIC DNA]</scope>
    <source>
        <strain evidence="5">00978-12</strain>
    </source>
</reference>
<evidence type="ECO:0000313" key="5">
    <source>
        <dbReference type="EMBL" id="KAF4688193.1"/>
    </source>
</evidence>
<accession>A0A7J6NWE6</accession>
<evidence type="ECO:0000259" key="4">
    <source>
        <dbReference type="PROSITE" id="PS50222"/>
    </source>
</evidence>
<dbReference type="Gene3D" id="1.10.238.10">
    <property type="entry name" value="EF-hand"/>
    <property type="match status" value="1"/>
</dbReference>
<dbReference type="SMART" id="SM00054">
    <property type="entry name" value="EFh"/>
    <property type="match status" value="2"/>
</dbReference>
<feature type="compositionally biased region" description="Low complexity" evidence="2">
    <location>
        <begin position="458"/>
        <end position="467"/>
    </location>
</feature>
<name>A0A7J6NWE6_PEROL</name>
<feature type="transmembrane region" description="Helical" evidence="3">
    <location>
        <begin position="101"/>
        <end position="122"/>
    </location>
</feature>
<dbReference type="InterPro" id="IPR018247">
    <property type="entry name" value="EF_Hand_1_Ca_BS"/>
</dbReference>
<evidence type="ECO:0000256" key="3">
    <source>
        <dbReference type="SAM" id="Phobius"/>
    </source>
</evidence>
<dbReference type="AlphaFoldDB" id="A0A7J6NWE6"/>
<dbReference type="InterPro" id="IPR002048">
    <property type="entry name" value="EF_hand_dom"/>
</dbReference>
<keyword evidence="3" id="KW-1133">Transmembrane helix</keyword>
<proteinExistence type="predicted"/>
<feature type="transmembrane region" description="Helical" evidence="3">
    <location>
        <begin position="528"/>
        <end position="553"/>
    </location>
</feature>
<organism evidence="5 6">
    <name type="scientific">Perkinsus olseni</name>
    <name type="common">Perkinsus atlanticus</name>
    <dbReference type="NCBI Taxonomy" id="32597"/>
    <lineage>
        <taxon>Eukaryota</taxon>
        <taxon>Sar</taxon>
        <taxon>Alveolata</taxon>
        <taxon>Perkinsozoa</taxon>
        <taxon>Perkinsea</taxon>
        <taxon>Perkinsida</taxon>
        <taxon>Perkinsidae</taxon>
        <taxon>Perkinsus</taxon>
    </lineage>
</organism>
<dbReference type="SUPFAM" id="SSF47473">
    <property type="entry name" value="EF-hand"/>
    <property type="match status" value="1"/>
</dbReference>
<evidence type="ECO:0000313" key="6">
    <source>
        <dbReference type="Proteomes" id="UP000541610"/>
    </source>
</evidence>
<keyword evidence="3" id="KW-0812">Transmembrane</keyword>
<dbReference type="OrthoDB" id="26525at2759"/>
<feature type="transmembrane region" description="Helical" evidence="3">
    <location>
        <begin position="20"/>
        <end position="39"/>
    </location>
</feature>
<dbReference type="CDD" id="cd00051">
    <property type="entry name" value="EFh"/>
    <property type="match status" value="1"/>
</dbReference>
<evidence type="ECO:0000256" key="2">
    <source>
        <dbReference type="SAM" id="MobiDB-lite"/>
    </source>
</evidence>
<feature type="domain" description="EF-hand" evidence="4">
    <location>
        <begin position="696"/>
        <end position="731"/>
    </location>
</feature>
<feature type="region of interest" description="Disordered" evidence="2">
    <location>
        <begin position="418"/>
        <end position="467"/>
    </location>
</feature>
<gene>
    <name evidence="5" type="ORF">FOZ60_002997</name>
</gene>
<comment type="caution">
    <text evidence="5">The sequence shown here is derived from an EMBL/GenBank/DDBJ whole genome shotgun (WGS) entry which is preliminary data.</text>
</comment>
<protein>
    <recommendedName>
        <fullName evidence="4">EF-hand domain-containing protein</fullName>
    </recommendedName>
</protein>